<organism evidence="2 3">
    <name type="scientific">Belliella aquatica</name>
    <dbReference type="NCBI Taxonomy" id="1323734"/>
    <lineage>
        <taxon>Bacteria</taxon>
        <taxon>Pseudomonadati</taxon>
        <taxon>Bacteroidota</taxon>
        <taxon>Cytophagia</taxon>
        <taxon>Cytophagales</taxon>
        <taxon>Cyclobacteriaceae</taxon>
        <taxon>Belliella</taxon>
    </lineage>
</organism>
<accession>A0ABQ1LPQ7</accession>
<sequence length="149" mass="16822">MKKETFLYFGYASNLDISTLTGRLNNPPKLNGLAVLPHYGFRFNFQNPDGSARANVIESKNESVYGLLFEVEYSELEYFLKSEPGYDFVEKEVLTKNGPVKARVFISQKLVKGIFPHQEYFETIIRGGEANGIPKGYLASIINRAGKIM</sequence>
<dbReference type="Pfam" id="PF13772">
    <property type="entry name" value="AIG2_2"/>
    <property type="match status" value="1"/>
</dbReference>
<dbReference type="SUPFAM" id="SSF110857">
    <property type="entry name" value="Gamma-glutamyl cyclotransferase-like"/>
    <property type="match status" value="1"/>
</dbReference>
<dbReference type="EMBL" id="BMFD01000001">
    <property type="protein sequence ID" value="GGC27718.1"/>
    <property type="molecule type" value="Genomic_DNA"/>
</dbReference>
<dbReference type="PANTHER" id="PTHR12935">
    <property type="entry name" value="GAMMA-GLUTAMYLCYCLOTRANSFERASE"/>
    <property type="match status" value="1"/>
</dbReference>
<evidence type="ECO:0000313" key="2">
    <source>
        <dbReference type="EMBL" id="GGC27718.1"/>
    </source>
</evidence>
<proteinExistence type="predicted"/>
<dbReference type="Proteomes" id="UP000635885">
    <property type="component" value="Unassembled WGS sequence"/>
</dbReference>
<comment type="caution">
    <text evidence="2">The sequence shown here is derived from an EMBL/GenBank/DDBJ whole genome shotgun (WGS) entry which is preliminary data.</text>
</comment>
<evidence type="ECO:0000313" key="3">
    <source>
        <dbReference type="Proteomes" id="UP000635885"/>
    </source>
</evidence>
<evidence type="ECO:0000256" key="1">
    <source>
        <dbReference type="ARBA" id="ARBA00023239"/>
    </source>
</evidence>
<dbReference type="InterPro" id="IPR017939">
    <property type="entry name" value="G-Glutamylcylcotransferase"/>
</dbReference>
<dbReference type="Gene3D" id="3.10.490.10">
    <property type="entry name" value="Gamma-glutamyl cyclotransferase-like"/>
    <property type="match status" value="1"/>
</dbReference>
<dbReference type="InterPro" id="IPR036568">
    <property type="entry name" value="GGCT-like_sf"/>
</dbReference>
<reference evidence="3" key="1">
    <citation type="journal article" date="2019" name="Int. J. Syst. Evol. Microbiol.">
        <title>The Global Catalogue of Microorganisms (GCM) 10K type strain sequencing project: providing services to taxonomists for standard genome sequencing and annotation.</title>
        <authorList>
            <consortium name="The Broad Institute Genomics Platform"/>
            <consortium name="The Broad Institute Genome Sequencing Center for Infectious Disease"/>
            <person name="Wu L."/>
            <person name="Ma J."/>
        </authorList>
    </citation>
    <scope>NUCLEOTIDE SEQUENCE [LARGE SCALE GENOMIC DNA]</scope>
    <source>
        <strain evidence="3">CGMCC 1.12479</strain>
    </source>
</reference>
<gene>
    <name evidence="2" type="ORF">GCM10010993_03480</name>
</gene>
<evidence type="ECO:0008006" key="4">
    <source>
        <dbReference type="Google" id="ProtNLM"/>
    </source>
</evidence>
<name>A0ABQ1LPQ7_9BACT</name>
<keyword evidence="1" id="KW-0456">Lyase</keyword>
<dbReference type="PANTHER" id="PTHR12935:SF0">
    <property type="entry name" value="GAMMA-GLUTAMYLCYCLOTRANSFERASE"/>
    <property type="match status" value="1"/>
</dbReference>
<dbReference type="InterPro" id="IPR013024">
    <property type="entry name" value="GGCT-like"/>
</dbReference>
<protein>
    <recommendedName>
        <fullName evidence="4">AIG2-like family protein</fullName>
    </recommendedName>
</protein>
<keyword evidence="3" id="KW-1185">Reference proteome</keyword>
<dbReference type="RefSeq" id="WP_188438999.1">
    <property type="nucleotide sequence ID" value="NZ_BMFD01000001.1"/>
</dbReference>
<dbReference type="CDD" id="cd06661">
    <property type="entry name" value="GGCT_like"/>
    <property type="match status" value="1"/>
</dbReference>